<reference evidence="2" key="3">
    <citation type="submission" date="2025-09" db="UniProtKB">
        <authorList>
            <consortium name="Ensembl"/>
        </authorList>
    </citation>
    <scope>IDENTIFICATION</scope>
</reference>
<protein>
    <recommendedName>
        <fullName evidence="1">Macroglobulin domain-containing protein</fullName>
    </recommendedName>
</protein>
<evidence type="ECO:0000259" key="1">
    <source>
        <dbReference type="Pfam" id="PF17791"/>
    </source>
</evidence>
<name>H0XY28_OTOGA</name>
<dbReference type="eggNOG" id="KOG1366">
    <property type="taxonomic scope" value="Eukaryota"/>
</dbReference>
<dbReference type="InterPro" id="IPR041555">
    <property type="entry name" value="MG3"/>
</dbReference>
<proteinExistence type="predicted"/>
<reference evidence="2" key="2">
    <citation type="submission" date="2025-08" db="UniProtKB">
        <authorList>
            <consortium name="Ensembl"/>
        </authorList>
    </citation>
    <scope>IDENTIFICATION</scope>
</reference>
<dbReference type="HOGENOM" id="CLU_2661026_0_0_1"/>
<dbReference type="Proteomes" id="UP000005225">
    <property type="component" value="Unassembled WGS sequence"/>
</dbReference>
<dbReference type="AlphaFoldDB" id="H0XY28"/>
<accession>H0XY28</accession>
<dbReference type="Pfam" id="PF17791">
    <property type="entry name" value="MG3"/>
    <property type="match status" value="1"/>
</dbReference>
<evidence type="ECO:0000313" key="2">
    <source>
        <dbReference type="Ensembl" id="ENSOGAP00000021021.1"/>
    </source>
</evidence>
<keyword evidence="3" id="KW-1185">Reference proteome</keyword>
<dbReference type="EMBL" id="AAQR03035138">
    <property type="status" value="NOT_ANNOTATED_CDS"/>
    <property type="molecule type" value="Genomic_DNA"/>
</dbReference>
<dbReference type="GeneTree" id="ENSGT00940000155670"/>
<dbReference type="Gene3D" id="2.60.40.1940">
    <property type="match status" value="1"/>
</dbReference>
<dbReference type="STRING" id="30611.ENSOGAP00000021021"/>
<dbReference type="InParanoid" id="H0XY28"/>
<dbReference type="Ensembl" id="ENSOGAT00000026775.1">
    <property type="protein sequence ID" value="ENSOGAP00000021021.1"/>
    <property type="gene ID" value="ENSOGAG00000027063.1"/>
</dbReference>
<evidence type="ECO:0000313" key="3">
    <source>
        <dbReference type="Proteomes" id="UP000005225"/>
    </source>
</evidence>
<dbReference type="EMBL" id="AAQR03035137">
    <property type="status" value="NOT_ANNOTATED_CDS"/>
    <property type="molecule type" value="Genomic_DNA"/>
</dbReference>
<organism evidence="2 3">
    <name type="scientific">Otolemur garnettii</name>
    <name type="common">Small-eared galago</name>
    <name type="synonym">Garnett's greater bushbaby</name>
    <dbReference type="NCBI Taxonomy" id="30611"/>
    <lineage>
        <taxon>Eukaryota</taxon>
        <taxon>Metazoa</taxon>
        <taxon>Chordata</taxon>
        <taxon>Craniata</taxon>
        <taxon>Vertebrata</taxon>
        <taxon>Euteleostomi</taxon>
        <taxon>Mammalia</taxon>
        <taxon>Eutheria</taxon>
        <taxon>Euarchontoglires</taxon>
        <taxon>Primates</taxon>
        <taxon>Strepsirrhini</taxon>
        <taxon>Lorisiformes</taxon>
        <taxon>Galagidae</taxon>
        <taxon>Otolemur</taxon>
    </lineage>
</organism>
<reference evidence="3" key="1">
    <citation type="submission" date="2011-03" db="EMBL/GenBank/DDBJ databases">
        <title>Version 3 of the genome sequence of Otolemur garnettii (Bushbaby).</title>
        <authorList>
            <consortium name="The Broad Institute Genome Sequencing Platform"/>
            <person name="Di Palma F."/>
            <person name="Johnson J."/>
            <person name="Lander E.S."/>
            <person name="Lindblad-Toh K."/>
            <person name="Jaffe D.B."/>
            <person name="Gnerre S."/>
            <person name="MacCallum I."/>
            <person name="Przybylski D."/>
            <person name="Ribeiro F.J."/>
            <person name="Burton J.N."/>
            <person name="Walker B.J."/>
            <person name="Sharpe T."/>
            <person name="Hall G."/>
        </authorList>
    </citation>
    <scope>NUCLEOTIDE SEQUENCE [LARGE SCALE GENOMIC DNA]</scope>
</reference>
<sequence>VLPHFTVSIEPESNFISYKNFKKFEITIKARYLYNEVVAEADVYITFGIREDLQDDQKEMMGKAMRNTTNIKGINN</sequence>
<feature type="domain" description="Macroglobulin" evidence="1">
    <location>
        <begin position="1"/>
        <end position="69"/>
    </location>
</feature>